<accession>A0AB38XMX9</accession>
<dbReference type="EMBL" id="CP116394">
    <property type="protein sequence ID" value="WCE45549.1"/>
    <property type="molecule type" value="Genomic_DNA"/>
</dbReference>
<protein>
    <submittedName>
        <fullName evidence="10">HAAAP family serine/threonine permease</fullName>
    </submittedName>
</protein>
<keyword evidence="6 9" id="KW-1133">Transmembrane helix</keyword>
<dbReference type="PANTHER" id="PTHR35334">
    <property type="entry name" value="SERINE TRANSPORTER"/>
    <property type="match status" value="1"/>
</dbReference>
<evidence type="ECO:0000313" key="10">
    <source>
        <dbReference type="EMBL" id="WCE45549.1"/>
    </source>
</evidence>
<dbReference type="RefSeq" id="WP_004807509.1">
    <property type="nucleotide sequence ID" value="NZ_CP116394.1"/>
</dbReference>
<evidence type="ECO:0000256" key="2">
    <source>
        <dbReference type="ARBA" id="ARBA00022448"/>
    </source>
</evidence>
<feature type="transmembrane region" description="Helical" evidence="9">
    <location>
        <begin position="410"/>
        <end position="429"/>
    </location>
</feature>
<evidence type="ECO:0000256" key="4">
    <source>
        <dbReference type="ARBA" id="ARBA00022519"/>
    </source>
</evidence>
<dbReference type="AlphaFoldDB" id="A0AB38XMX9"/>
<keyword evidence="3" id="KW-1003">Cell membrane</keyword>
<dbReference type="Gene3D" id="1.20.1740.10">
    <property type="entry name" value="Amino acid/polyamine transporter I"/>
    <property type="match status" value="1"/>
</dbReference>
<dbReference type="KEGG" id="wne:PIG85_07785"/>
<keyword evidence="4" id="KW-0997">Cell inner membrane</keyword>
<keyword evidence="5 9" id="KW-0812">Transmembrane</keyword>
<name>A0AB38XMX9_9ACTO</name>
<feature type="transmembrane region" description="Helical" evidence="9">
    <location>
        <begin position="251"/>
        <end position="274"/>
    </location>
</feature>
<dbReference type="InterPro" id="IPR018227">
    <property type="entry name" value="Amino_acid_transport_2"/>
</dbReference>
<evidence type="ECO:0000313" key="11">
    <source>
        <dbReference type="Proteomes" id="UP001211044"/>
    </source>
</evidence>
<organism evidence="10 11">
    <name type="scientific">Winkia neuii subsp. anitrata</name>
    <dbReference type="NCBI Taxonomy" id="29318"/>
    <lineage>
        <taxon>Bacteria</taxon>
        <taxon>Bacillati</taxon>
        <taxon>Actinomycetota</taxon>
        <taxon>Actinomycetes</taxon>
        <taxon>Actinomycetales</taxon>
        <taxon>Actinomycetaceae</taxon>
        <taxon>Winkia</taxon>
    </lineage>
</organism>
<gene>
    <name evidence="10" type="ORF">PIG85_07785</name>
</gene>
<evidence type="ECO:0000256" key="1">
    <source>
        <dbReference type="ARBA" id="ARBA00004429"/>
    </source>
</evidence>
<feature type="transmembrane region" description="Helical" evidence="9">
    <location>
        <begin position="349"/>
        <end position="372"/>
    </location>
</feature>
<evidence type="ECO:0000256" key="3">
    <source>
        <dbReference type="ARBA" id="ARBA00022475"/>
    </source>
</evidence>
<feature type="transmembrane region" description="Helical" evidence="9">
    <location>
        <begin position="304"/>
        <end position="324"/>
    </location>
</feature>
<dbReference type="PANTHER" id="PTHR35334:SF2">
    <property type="entry name" value="SERINE TRANSPORTER SDAC"/>
    <property type="match status" value="1"/>
</dbReference>
<feature type="transmembrane region" description="Helical" evidence="9">
    <location>
        <begin position="55"/>
        <end position="77"/>
    </location>
</feature>
<proteinExistence type="predicted"/>
<evidence type="ECO:0000256" key="5">
    <source>
        <dbReference type="ARBA" id="ARBA00022692"/>
    </source>
</evidence>
<feature type="region of interest" description="Disordered" evidence="8">
    <location>
        <begin position="1"/>
        <end position="24"/>
    </location>
</feature>
<evidence type="ECO:0000256" key="8">
    <source>
        <dbReference type="SAM" id="MobiDB-lite"/>
    </source>
</evidence>
<reference evidence="10" key="1">
    <citation type="submission" date="2023-01" db="EMBL/GenBank/DDBJ databases">
        <title>Comparative Genomic Analysis of the Clinically-Derived Winkia Strain NY0527 Provides Evidence into the Taxonomic Reassignment of Winkia neuii and Characterizes Their Virulence Traits.</title>
        <authorList>
            <person name="Cai X."/>
            <person name="Peng Y."/>
            <person name="Li M."/>
            <person name="Qiu Y."/>
            <person name="Wang Y."/>
            <person name="Xu L."/>
            <person name="Hou Q."/>
        </authorList>
    </citation>
    <scope>NUCLEOTIDE SEQUENCE</scope>
    <source>
        <strain evidence="10">NY0527</strain>
    </source>
</reference>
<evidence type="ECO:0000256" key="6">
    <source>
        <dbReference type="ARBA" id="ARBA00022989"/>
    </source>
</evidence>
<feature type="transmembrane region" description="Helical" evidence="9">
    <location>
        <begin position="98"/>
        <end position="123"/>
    </location>
</feature>
<keyword evidence="7 9" id="KW-0472">Membrane</keyword>
<feature type="transmembrane region" description="Helical" evidence="9">
    <location>
        <begin position="378"/>
        <end position="398"/>
    </location>
</feature>
<feature type="transmembrane region" description="Helical" evidence="9">
    <location>
        <begin position="29"/>
        <end position="49"/>
    </location>
</feature>
<evidence type="ECO:0000256" key="9">
    <source>
        <dbReference type="SAM" id="Phobius"/>
    </source>
</evidence>
<sequence>MSNSRVEKKPTSDPGSSKDVQKPGTGTDITWAISLFGTAVGAGILFLPINAGANGLWPLLIVTILIGPMTYFAHRALSHFVCDSPRKGEDITKVAEGYFGLGWGRFITALYFLAIFPIVLIYGVSITNAVDSLMVNQLHMSPWPRWLLSGVLIGAMMLVMVLGQKLMLIVTSALVYPLILCLFGISLYLIPHWNFSGGLGEFPSFGNLLKYIWISIPVLVFAFNHSPAISQFSLAMQRIYGEKATKKASRVLLYTTCMLVVFTMLFVWSCVLTLGEDGLSKARSTNLPVLSYLANVLHTPVIEYLGPAIAIAAIVSSFFGHYLGAAEGAVGIVRQVAPSYVGRVGERRIYGYVAVFVFLFTWIVAIFNPSILDLIESLSGPVIASILYLMPMVAFYTVPSLKKYRHRASNIFVIVMGLLAVSAIIFKLVA</sequence>
<dbReference type="Proteomes" id="UP001211044">
    <property type="component" value="Chromosome"/>
</dbReference>
<feature type="transmembrane region" description="Helical" evidence="9">
    <location>
        <begin position="174"/>
        <end position="191"/>
    </location>
</feature>
<feature type="transmembrane region" description="Helical" evidence="9">
    <location>
        <begin position="211"/>
        <end position="230"/>
    </location>
</feature>
<feature type="compositionally biased region" description="Basic and acidic residues" evidence="8">
    <location>
        <begin position="1"/>
        <end position="11"/>
    </location>
</feature>
<evidence type="ECO:0000256" key="7">
    <source>
        <dbReference type="ARBA" id="ARBA00023136"/>
    </source>
</evidence>
<dbReference type="GO" id="GO:0003333">
    <property type="term" value="P:amino acid transmembrane transport"/>
    <property type="evidence" value="ECO:0007669"/>
    <property type="project" value="InterPro"/>
</dbReference>
<comment type="subcellular location">
    <subcellularLocation>
        <location evidence="1">Cell inner membrane</location>
        <topology evidence="1">Multi-pass membrane protein</topology>
    </subcellularLocation>
</comment>
<feature type="transmembrane region" description="Helical" evidence="9">
    <location>
        <begin position="143"/>
        <end position="162"/>
    </location>
</feature>
<dbReference type="GO" id="GO:0005886">
    <property type="term" value="C:plasma membrane"/>
    <property type="evidence" value="ECO:0007669"/>
    <property type="project" value="UniProtKB-SubCell"/>
</dbReference>
<keyword evidence="2" id="KW-0813">Transport</keyword>